<accession>A0A8A3PDE0</accession>
<dbReference type="Proteomes" id="UP000672032">
    <property type="component" value="Chromosome 3"/>
</dbReference>
<sequence length="119" mass="12863">MLLKDRGVSARRSSSAIPNSLLDIFECAPREAKEDPGIEWFSVGFVSRSSRVSSMGVHLCLLEPGSQTPAETSPTGVEHAGKWVALADADTPLSRRIPQRACYIVGVFADNGTEDKSSW</sequence>
<gene>
    <name evidence="1" type="ORF">DSL72_002689</name>
</gene>
<name>A0A8A3PDE0_9HELO</name>
<keyword evidence="2" id="KW-1185">Reference proteome</keyword>
<dbReference type="AlphaFoldDB" id="A0A8A3PDE0"/>
<organism evidence="1 2">
    <name type="scientific">Monilinia vaccinii-corymbosi</name>
    <dbReference type="NCBI Taxonomy" id="61207"/>
    <lineage>
        <taxon>Eukaryota</taxon>
        <taxon>Fungi</taxon>
        <taxon>Dikarya</taxon>
        <taxon>Ascomycota</taxon>
        <taxon>Pezizomycotina</taxon>
        <taxon>Leotiomycetes</taxon>
        <taxon>Helotiales</taxon>
        <taxon>Sclerotiniaceae</taxon>
        <taxon>Monilinia</taxon>
    </lineage>
</organism>
<proteinExistence type="predicted"/>
<reference evidence="1" key="1">
    <citation type="submission" date="2020-10" db="EMBL/GenBank/DDBJ databases">
        <title>Genome Sequence of Monilinia vaccinii-corymbosi Sheds Light on Mummy Berry Disease Infection of Blueberry and Mating Type.</title>
        <authorList>
            <person name="Yow A.G."/>
            <person name="Zhang Y."/>
            <person name="Bansal K."/>
            <person name="Eacker S.M."/>
            <person name="Sullivan S."/>
            <person name="Liachko I."/>
            <person name="Cubeta M.A."/>
            <person name="Rollins J.A."/>
            <person name="Ashrafi H."/>
        </authorList>
    </citation>
    <scope>NUCLEOTIDE SEQUENCE</scope>
    <source>
        <strain evidence="1">RL-1</strain>
    </source>
</reference>
<evidence type="ECO:0000313" key="2">
    <source>
        <dbReference type="Proteomes" id="UP000672032"/>
    </source>
</evidence>
<protein>
    <submittedName>
        <fullName evidence="1">Uncharacterized protein</fullName>
    </submittedName>
</protein>
<dbReference type="EMBL" id="CP063407">
    <property type="protein sequence ID" value="QSZ33104.1"/>
    <property type="molecule type" value="Genomic_DNA"/>
</dbReference>
<evidence type="ECO:0000313" key="1">
    <source>
        <dbReference type="EMBL" id="QSZ33104.1"/>
    </source>
</evidence>